<comment type="caution">
    <text evidence="1">The sequence shown here is derived from an EMBL/GenBank/DDBJ whole genome shotgun (WGS) entry which is preliminary data.</text>
</comment>
<accession>A0A2V3ZWY4</accession>
<reference evidence="1 2" key="1">
    <citation type="submission" date="2018-05" db="EMBL/GenBank/DDBJ databases">
        <title>Marinifilum breve JC075T sp. nov., a marine bacterium isolated from Yongle Blue Hole in the South China Sea.</title>
        <authorList>
            <person name="Fu T."/>
        </authorList>
    </citation>
    <scope>NUCLEOTIDE SEQUENCE [LARGE SCALE GENOMIC DNA]</scope>
    <source>
        <strain evidence="1 2">JC075</strain>
    </source>
</reference>
<keyword evidence="2" id="KW-1185">Reference proteome</keyword>
<proteinExistence type="predicted"/>
<dbReference type="AlphaFoldDB" id="A0A2V3ZWY4"/>
<dbReference type="Proteomes" id="UP000248079">
    <property type="component" value="Unassembled WGS sequence"/>
</dbReference>
<evidence type="ECO:0000313" key="2">
    <source>
        <dbReference type="Proteomes" id="UP000248079"/>
    </source>
</evidence>
<protein>
    <submittedName>
        <fullName evidence="1">Uncharacterized protein</fullName>
    </submittedName>
</protein>
<evidence type="ECO:0000313" key="1">
    <source>
        <dbReference type="EMBL" id="PXY00918.1"/>
    </source>
</evidence>
<organism evidence="1 2">
    <name type="scientific">Marinifilum breve</name>
    <dbReference type="NCBI Taxonomy" id="2184082"/>
    <lineage>
        <taxon>Bacteria</taxon>
        <taxon>Pseudomonadati</taxon>
        <taxon>Bacteroidota</taxon>
        <taxon>Bacteroidia</taxon>
        <taxon>Marinilabiliales</taxon>
        <taxon>Marinifilaceae</taxon>
    </lineage>
</organism>
<dbReference type="EMBL" id="QFLI01000005">
    <property type="protein sequence ID" value="PXY00918.1"/>
    <property type="molecule type" value="Genomic_DNA"/>
</dbReference>
<sequence>MKTNTFFYSLLIALFTICLYSCDDSSEDFGQEEAQSSISIKIVKTSLKYGDDDDIAPDWPITIEGKTKSSSNVRLESMPEFETMDETTSNMDGIFYLEVEKAGEYLITVNHQDGFSEELAINLE</sequence>
<dbReference type="RefSeq" id="WP_110361283.1">
    <property type="nucleotide sequence ID" value="NZ_QFLI01000005.1"/>
</dbReference>
<name>A0A2V3ZWY4_9BACT</name>
<gene>
    <name evidence="1" type="ORF">DF185_13560</name>
</gene>